<organism evidence="8 9">
    <name type="scientific">Peronospora destructor</name>
    <dbReference type="NCBI Taxonomy" id="86335"/>
    <lineage>
        <taxon>Eukaryota</taxon>
        <taxon>Sar</taxon>
        <taxon>Stramenopiles</taxon>
        <taxon>Oomycota</taxon>
        <taxon>Peronosporomycetes</taxon>
        <taxon>Peronosporales</taxon>
        <taxon>Peronosporaceae</taxon>
        <taxon>Peronospora</taxon>
    </lineage>
</organism>
<evidence type="ECO:0000256" key="2">
    <source>
        <dbReference type="ARBA" id="ARBA00010977"/>
    </source>
</evidence>
<evidence type="ECO:0000256" key="1">
    <source>
        <dbReference type="ARBA" id="ARBA00004123"/>
    </source>
</evidence>
<feature type="domain" description="Origin recognition complex subunit 3 N-terminal" evidence="6">
    <location>
        <begin position="67"/>
        <end position="209"/>
    </location>
</feature>
<dbReference type="GO" id="GO:0003688">
    <property type="term" value="F:DNA replication origin binding"/>
    <property type="evidence" value="ECO:0007669"/>
    <property type="project" value="TreeGrafter"/>
</dbReference>
<comment type="subcellular location">
    <subcellularLocation>
        <location evidence="1">Nucleus</location>
    </subcellularLocation>
</comment>
<comment type="similarity">
    <text evidence="2">Belongs to the ORC3 family.</text>
</comment>
<feature type="domain" description="Origin recognition complex subunit 3 winged helix C-terminal" evidence="7">
    <location>
        <begin position="483"/>
        <end position="594"/>
    </location>
</feature>
<keyword evidence="5" id="KW-0539">Nucleus</keyword>
<evidence type="ECO:0000256" key="3">
    <source>
        <dbReference type="ARBA" id="ARBA00022705"/>
    </source>
</evidence>
<keyword evidence="9" id="KW-1185">Reference proteome</keyword>
<dbReference type="InterPro" id="IPR040855">
    <property type="entry name" value="ORC_WH_C"/>
</dbReference>
<protein>
    <recommendedName>
        <fullName evidence="10">Origin recognition complex subunit 3 winged helix C-terminal domain-containing protein</fullName>
    </recommendedName>
</protein>
<gene>
    <name evidence="8" type="ORF">PDE001_LOCUS7439</name>
</gene>
<accession>A0AAV0UXR5</accession>
<dbReference type="AlphaFoldDB" id="A0AAV0UXR5"/>
<proteinExistence type="inferred from homology"/>
<keyword evidence="4" id="KW-0238">DNA-binding</keyword>
<evidence type="ECO:0000256" key="4">
    <source>
        <dbReference type="ARBA" id="ARBA00023125"/>
    </source>
</evidence>
<evidence type="ECO:0000313" key="8">
    <source>
        <dbReference type="EMBL" id="CAI5740239.1"/>
    </source>
</evidence>
<evidence type="ECO:0000313" key="9">
    <source>
        <dbReference type="Proteomes" id="UP001162029"/>
    </source>
</evidence>
<comment type="caution">
    <text evidence="8">The sequence shown here is derived from an EMBL/GenBank/DDBJ whole genome shotgun (WGS) entry which is preliminary data.</text>
</comment>
<dbReference type="PANTHER" id="PTHR12748">
    <property type="entry name" value="ORIGIN RECOGNITION COMPLEX SUBUNIT 3"/>
    <property type="match status" value="1"/>
</dbReference>
<dbReference type="Proteomes" id="UP001162029">
    <property type="component" value="Unassembled WGS sequence"/>
</dbReference>
<dbReference type="Pfam" id="PF18137">
    <property type="entry name" value="WHD_ORC"/>
    <property type="match status" value="1"/>
</dbReference>
<dbReference type="GO" id="GO:0031261">
    <property type="term" value="C:DNA replication preinitiation complex"/>
    <property type="evidence" value="ECO:0007669"/>
    <property type="project" value="TreeGrafter"/>
</dbReference>
<name>A0AAV0UXR5_9STRA</name>
<dbReference type="GO" id="GO:0005656">
    <property type="term" value="C:nuclear pre-replicative complex"/>
    <property type="evidence" value="ECO:0007669"/>
    <property type="project" value="TreeGrafter"/>
</dbReference>
<dbReference type="PANTHER" id="PTHR12748:SF0">
    <property type="entry name" value="ORIGIN RECOGNITION COMPLEX SUBUNIT 3"/>
    <property type="match status" value="1"/>
</dbReference>
<dbReference type="InterPro" id="IPR045667">
    <property type="entry name" value="ORC3_N"/>
</dbReference>
<dbReference type="GO" id="GO:0006270">
    <property type="term" value="P:DNA replication initiation"/>
    <property type="evidence" value="ECO:0007669"/>
    <property type="project" value="TreeGrafter"/>
</dbReference>
<evidence type="ECO:0008006" key="10">
    <source>
        <dbReference type="Google" id="ProtNLM"/>
    </source>
</evidence>
<dbReference type="InterPro" id="IPR020795">
    <property type="entry name" value="ORC3"/>
</dbReference>
<evidence type="ECO:0000256" key="5">
    <source>
        <dbReference type="ARBA" id="ARBA00023242"/>
    </source>
</evidence>
<reference evidence="8" key="1">
    <citation type="submission" date="2022-12" db="EMBL/GenBank/DDBJ databases">
        <authorList>
            <person name="Webb A."/>
        </authorList>
    </citation>
    <scope>NUCLEOTIDE SEQUENCE</scope>
    <source>
        <strain evidence="8">Pd1</strain>
    </source>
</reference>
<evidence type="ECO:0000259" key="6">
    <source>
        <dbReference type="Pfam" id="PF07034"/>
    </source>
</evidence>
<keyword evidence="3" id="KW-0235">DNA replication</keyword>
<sequence length="595" mass="67580">MALALMLQRVFRQYALFLEECTIDLSVINHRQRTIKQKMCKHENYYSLESDSGSQIITLPQTSCTFQPFLLLCIEQLEAFSQQVFGDFLEIWTHFVRQQQETHYAGEISGMLGFVIGVASATSPALRRLDLAITNRLELQFFSLVDSRKCFDDILESLVMKARLPLSFSGEVVRAIARRHHRVPSVPRLLLALRFLLFTHFRRCPWSFLALAVDDLPSSGESPVLIAGDVAALPHRVSGWIKRHRRNLTREAQRRRTGPNSALTLWLASCSAFELRDLESRVMPSSPGVMAADDNWVTVLETAMFNERRRQARWRMGWECFRSTCSWLDVRIDGSNETKLGEQEDLAVTHLALALEGRLGKAPRFMEVLRRLQICGWALVSGMIEDWRASFRVFGTSEDEGEDLETTLCELAMLCAYARTEETPAKMEVALRKEFVTVFTDRLVSALLHPVPRSVSPADALVTDWTLLTNANGLEERLGFKYHDNLRNALQEAGIGEDNDTWVHDVGLAFLFYQESAGASLSLCEWYESFASELKEEAKSAKNSKSKGITSNGMLDSAIKSRFVRALCTLRHWGFLKSDAPCNQEQDLMEKLVFI</sequence>
<dbReference type="EMBL" id="CANTFM010001493">
    <property type="protein sequence ID" value="CAI5740239.1"/>
    <property type="molecule type" value="Genomic_DNA"/>
</dbReference>
<evidence type="ECO:0000259" key="7">
    <source>
        <dbReference type="Pfam" id="PF18137"/>
    </source>
</evidence>
<dbReference type="GO" id="GO:0005664">
    <property type="term" value="C:nuclear origin of replication recognition complex"/>
    <property type="evidence" value="ECO:0007669"/>
    <property type="project" value="InterPro"/>
</dbReference>
<dbReference type="Pfam" id="PF07034">
    <property type="entry name" value="ORC3_N"/>
    <property type="match status" value="1"/>
</dbReference>